<reference evidence="2 3" key="1">
    <citation type="journal article" date="2018" name="Sci. Data">
        <title>The draft genome sequence of cork oak.</title>
        <authorList>
            <person name="Ramos A.M."/>
            <person name="Usie A."/>
            <person name="Barbosa P."/>
            <person name="Barros P.M."/>
            <person name="Capote T."/>
            <person name="Chaves I."/>
            <person name="Simoes F."/>
            <person name="Abreu I."/>
            <person name="Carrasquinho I."/>
            <person name="Faro C."/>
            <person name="Guimaraes J.B."/>
            <person name="Mendonca D."/>
            <person name="Nobrega F."/>
            <person name="Rodrigues L."/>
            <person name="Saibo N.J.M."/>
            <person name="Varela M.C."/>
            <person name="Egas C."/>
            <person name="Matos J."/>
            <person name="Miguel C.M."/>
            <person name="Oliveira M.M."/>
            <person name="Ricardo C.P."/>
            <person name="Goncalves S."/>
        </authorList>
    </citation>
    <scope>NUCLEOTIDE SEQUENCE [LARGE SCALE GENOMIC DNA]</scope>
    <source>
        <strain evidence="3">cv. HL8</strain>
    </source>
</reference>
<sequence length="102" mass="11756">MIQTTTKHDNKTFVPLSSPLNLMILLLLLHLPPLPTILLPSPSEFSLSLTHSLPLVFHGIYNIHPHIYIYIYFFFGFFVVCVEGGNEMKRCCWFGFVNDMNL</sequence>
<organism evidence="2 3">
    <name type="scientific">Quercus suber</name>
    <name type="common">Cork oak</name>
    <dbReference type="NCBI Taxonomy" id="58331"/>
    <lineage>
        <taxon>Eukaryota</taxon>
        <taxon>Viridiplantae</taxon>
        <taxon>Streptophyta</taxon>
        <taxon>Embryophyta</taxon>
        <taxon>Tracheophyta</taxon>
        <taxon>Spermatophyta</taxon>
        <taxon>Magnoliopsida</taxon>
        <taxon>eudicotyledons</taxon>
        <taxon>Gunneridae</taxon>
        <taxon>Pentapetalae</taxon>
        <taxon>rosids</taxon>
        <taxon>fabids</taxon>
        <taxon>Fagales</taxon>
        <taxon>Fagaceae</taxon>
        <taxon>Quercus</taxon>
    </lineage>
</organism>
<keyword evidence="1" id="KW-0812">Transmembrane</keyword>
<proteinExistence type="predicted"/>
<keyword evidence="1" id="KW-0472">Membrane</keyword>
<evidence type="ECO:0000313" key="2">
    <source>
        <dbReference type="EMBL" id="KAK7816113.1"/>
    </source>
</evidence>
<keyword evidence="3" id="KW-1185">Reference proteome</keyword>
<feature type="transmembrane region" description="Helical" evidence="1">
    <location>
        <begin position="20"/>
        <end position="39"/>
    </location>
</feature>
<dbReference type="EMBL" id="PKMF04000956">
    <property type="protein sequence ID" value="KAK7816113.1"/>
    <property type="molecule type" value="Genomic_DNA"/>
</dbReference>
<comment type="caution">
    <text evidence="2">The sequence shown here is derived from an EMBL/GenBank/DDBJ whole genome shotgun (WGS) entry which is preliminary data.</text>
</comment>
<dbReference type="Proteomes" id="UP000237347">
    <property type="component" value="Unassembled WGS sequence"/>
</dbReference>
<protein>
    <recommendedName>
        <fullName evidence="4">Transmembrane protein</fullName>
    </recommendedName>
</protein>
<accession>A0AAW0INV6</accession>
<evidence type="ECO:0000313" key="3">
    <source>
        <dbReference type="Proteomes" id="UP000237347"/>
    </source>
</evidence>
<feature type="transmembrane region" description="Helical" evidence="1">
    <location>
        <begin position="59"/>
        <end position="80"/>
    </location>
</feature>
<name>A0AAW0INV6_QUESU</name>
<dbReference type="AlphaFoldDB" id="A0AAW0INV6"/>
<gene>
    <name evidence="2" type="ORF">CFP56_000706</name>
</gene>
<evidence type="ECO:0008006" key="4">
    <source>
        <dbReference type="Google" id="ProtNLM"/>
    </source>
</evidence>
<keyword evidence="1" id="KW-1133">Transmembrane helix</keyword>
<evidence type="ECO:0000256" key="1">
    <source>
        <dbReference type="SAM" id="Phobius"/>
    </source>
</evidence>